<reference evidence="5 6" key="2">
    <citation type="submission" date="2019-04" db="EMBL/GenBank/DDBJ databases">
        <title>The genome sequence of big-headed turtle.</title>
        <authorList>
            <person name="Gong S."/>
        </authorList>
    </citation>
    <scope>NUCLEOTIDE SEQUENCE [LARGE SCALE GENOMIC DNA]</scope>
    <source>
        <strain evidence="5">DO16091913</strain>
        <tissue evidence="5">Muscle</tissue>
    </source>
</reference>
<dbReference type="PANTHER" id="PTHR10224:SF9">
    <property type="entry name" value="GLUTAMINE AMIDOTRANSFERASE-LIKE CLASS 1 DOMAIN-CONTAINING PROTEIN 3, MITOCHONDRIAL-RELATED"/>
    <property type="match status" value="1"/>
</dbReference>
<evidence type="ECO:0000256" key="4">
    <source>
        <dbReference type="SAM" id="MobiDB-lite"/>
    </source>
</evidence>
<dbReference type="Proteomes" id="UP000297703">
    <property type="component" value="Unassembled WGS sequence"/>
</dbReference>
<dbReference type="NCBIfam" id="NF008747">
    <property type="entry name" value="PRK11780.1"/>
    <property type="match status" value="1"/>
</dbReference>
<evidence type="ECO:0000313" key="6">
    <source>
        <dbReference type="Proteomes" id="UP000297703"/>
    </source>
</evidence>
<dbReference type="EMBL" id="QXTE01000111">
    <property type="protein sequence ID" value="TFK05606.1"/>
    <property type="molecule type" value="Genomic_DNA"/>
</dbReference>
<dbReference type="CDD" id="cd03133">
    <property type="entry name" value="GATase1_ES1"/>
    <property type="match status" value="1"/>
</dbReference>
<dbReference type="InterPro" id="IPR029062">
    <property type="entry name" value="Class_I_gatase-like"/>
</dbReference>
<evidence type="ECO:0000256" key="1">
    <source>
        <dbReference type="ARBA" id="ARBA00004173"/>
    </source>
</evidence>
<keyword evidence="3" id="KW-0496">Mitochondrion</keyword>
<evidence type="ECO:0000256" key="3">
    <source>
        <dbReference type="ARBA" id="ARBA00023128"/>
    </source>
</evidence>
<evidence type="ECO:0000256" key="2">
    <source>
        <dbReference type="ARBA" id="ARBA00022946"/>
    </source>
</evidence>
<feature type="compositionally biased region" description="Low complexity" evidence="4">
    <location>
        <begin position="37"/>
        <end position="63"/>
    </location>
</feature>
<evidence type="ECO:0000313" key="5">
    <source>
        <dbReference type="EMBL" id="TFK05606.1"/>
    </source>
</evidence>
<sequence>MGAREESLCSPPTPTTEQAEDEALQPQRRPSSRHRSSGQGPPASSRRCAAARPGLPRPGARCCTSHAPGPLQRVQPAPPRPAPLSPAMLAARLLRAAPSGLASLHGSARRLRGARVAVVLSGCGVYDGTEIHEASAILVHLSRGGAEVQMYAPDIPQMHVIDHSKGQPVEAESRNVLVESARIARGKITDLAKLSTKDHDAVIFPGGFGAAKNLSTFAVDGKDCKVNGEVERVLKEFHKAGKPIGLCCISPVLAAKVLSGAEVTVGHEEEEGGKWPYAGTAGAIKALGGKHCVKEVTEAHVDVNNKMVTTPAFMCETELHHIFDGIGVMVKGVLKLTGK</sequence>
<dbReference type="STRING" id="55544.A0A4D9E5E9"/>
<dbReference type="FunFam" id="3.40.50.880:FF:000035">
    <property type="entry name" value="ES1 protein homolog, mitochondrial isoform X1"/>
    <property type="match status" value="1"/>
</dbReference>
<accession>A0A4D9E5E9</accession>
<name>A0A4D9E5E9_9SAUR</name>
<dbReference type="Gene3D" id="3.40.50.880">
    <property type="match status" value="1"/>
</dbReference>
<reference evidence="5 6" key="1">
    <citation type="submission" date="2019-04" db="EMBL/GenBank/DDBJ databases">
        <title>Draft genome of the big-headed turtle Platysternon megacephalum.</title>
        <authorList>
            <person name="Gong S."/>
        </authorList>
    </citation>
    <scope>NUCLEOTIDE SEQUENCE [LARGE SCALE GENOMIC DNA]</scope>
    <source>
        <strain evidence="5">DO16091913</strain>
        <tissue evidence="5">Muscle</tissue>
    </source>
</reference>
<comment type="caution">
    <text evidence="5">The sequence shown here is derived from an EMBL/GenBank/DDBJ whole genome shotgun (WGS) entry which is preliminary data.</text>
</comment>
<dbReference type="PANTHER" id="PTHR10224">
    <property type="entry name" value="ES1 PROTEIN HOMOLOG, MITOCHONDRIAL"/>
    <property type="match status" value="1"/>
</dbReference>
<organism evidence="5 6">
    <name type="scientific">Platysternon megacephalum</name>
    <name type="common">big-headed turtle</name>
    <dbReference type="NCBI Taxonomy" id="55544"/>
    <lineage>
        <taxon>Eukaryota</taxon>
        <taxon>Metazoa</taxon>
        <taxon>Chordata</taxon>
        <taxon>Craniata</taxon>
        <taxon>Vertebrata</taxon>
        <taxon>Euteleostomi</taxon>
        <taxon>Archelosauria</taxon>
        <taxon>Testudinata</taxon>
        <taxon>Testudines</taxon>
        <taxon>Cryptodira</taxon>
        <taxon>Durocryptodira</taxon>
        <taxon>Testudinoidea</taxon>
        <taxon>Platysternidae</taxon>
        <taxon>Platysternon</taxon>
    </lineage>
</organism>
<gene>
    <name evidence="5" type="ORF">DR999_PMT11761</name>
</gene>
<feature type="region of interest" description="Disordered" evidence="4">
    <location>
        <begin position="1"/>
        <end position="83"/>
    </location>
</feature>
<keyword evidence="6" id="KW-1185">Reference proteome</keyword>
<dbReference type="GO" id="GO:0005739">
    <property type="term" value="C:mitochondrion"/>
    <property type="evidence" value="ECO:0007669"/>
    <property type="project" value="UniProtKB-SubCell"/>
</dbReference>
<proteinExistence type="predicted"/>
<dbReference type="AlphaFoldDB" id="A0A4D9E5E9"/>
<dbReference type="OrthoDB" id="543156at2759"/>
<keyword evidence="2" id="KW-0809">Transit peptide</keyword>
<dbReference type="SUPFAM" id="SSF52317">
    <property type="entry name" value="Class I glutamine amidotransferase-like"/>
    <property type="match status" value="1"/>
</dbReference>
<comment type="subcellular location">
    <subcellularLocation>
        <location evidence="1">Mitochondrion</location>
    </subcellularLocation>
</comment>
<protein>
    <submittedName>
        <fullName evidence="5">Protein unc-13-like protein D</fullName>
    </submittedName>
</protein>